<evidence type="ECO:0000313" key="1">
    <source>
        <dbReference type="EMBL" id="PMD60848.1"/>
    </source>
</evidence>
<dbReference type="RefSeq" id="XP_024737752.1">
    <property type="nucleotide sequence ID" value="XM_024872348.1"/>
</dbReference>
<gene>
    <name evidence="1" type="ORF">K444DRAFT_381696</name>
</gene>
<evidence type="ECO:0000313" key="2">
    <source>
        <dbReference type="Proteomes" id="UP000235371"/>
    </source>
</evidence>
<protein>
    <submittedName>
        <fullName evidence="1">Uncharacterized protein</fullName>
    </submittedName>
</protein>
<proteinExistence type="predicted"/>
<reference evidence="1 2" key="1">
    <citation type="submission" date="2016-04" db="EMBL/GenBank/DDBJ databases">
        <title>A degradative enzymes factory behind the ericoid mycorrhizal symbiosis.</title>
        <authorList>
            <consortium name="DOE Joint Genome Institute"/>
            <person name="Martino E."/>
            <person name="Morin E."/>
            <person name="Grelet G."/>
            <person name="Kuo A."/>
            <person name="Kohler A."/>
            <person name="Daghino S."/>
            <person name="Barry K."/>
            <person name="Choi C."/>
            <person name="Cichocki N."/>
            <person name="Clum A."/>
            <person name="Copeland A."/>
            <person name="Hainaut M."/>
            <person name="Haridas S."/>
            <person name="Labutti K."/>
            <person name="Lindquist E."/>
            <person name="Lipzen A."/>
            <person name="Khouja H.-R."/>
            <person name="Murat C."/>
            <person name="Ohm R."/>
            <person name="Olson A."/>
            <person name="Spatafora J."/>
            <person name="Veneault-Fourrey C."/>
            <person name="Henrissat B."/>
            <person name="Grigoriev I."/>
            <person name="Martin F."/>
            <person name="Perotto S."/>
        </authorList>
    </citation>
    <scope>NUCLEOTIDE SEQUENCE [LARGE SCALE GENOMIC DNA]</scope>
    <source>
        <strain evidence="1 2">E</strain>
    </source>
</reference>
<dbReference type="OrthoDB" id="10614626at2759"/>
<organism evidence="1 2">
    <name type="scientific">Hyaloscypha bicolor E</name>
    <dbReference type="NCBI Taxonomy" id="1095630"/>
    <lineage>
        <taxon>Eukaryota</taxon>
        <taxon>Fungi</taxon>
        <taxon>Dikarya</taxon>
        <taxon>Ascomycota</taxon>
        <taxon>Pezizomycotina</taxon>
        <taxon>Leotiomycetes</taxon>
        <taxon>Helotiales</taxon>
        <taxon>Hyaloscyphaceae</taxon>
        <taxon>Hyaloscypha</taxon>
        <taxon>Hyaloscypha bicolor</taxon>
    </lineage>
</organism>
<sequence length="162" mass="19189">MSQSPLGSAGRVWCRDYSSVFFGIKRLVWFEKHFWTCNNLWVLTQFQSLKEFTPLQKSRNGPVNFDKHLWAAYQKQLACAAVRIVLSQEELVSPPIEKLDEWELQELQSYLRDSRRGRLLWEHHELIQNRWKEKAQLAGCEIPAIKRGYVLWERRSIVNGTL</sequence>
<dbReference type="InParanoid" id="A0A2J6TD05"/>
<name>A0A2J6TD05_9HELO</name>
<accession>A0A2J6TD05</accession>
<dbReference type="GeneID" id="36580429"/>
<keyword evidence="2" id="KW-1185">Reference proteome</keyword>
<dbReference type="AlphaFoldDB" id="A0A2J6TD05"/>
<dbReference type="EMBL" id="KZ613787">
    <property type="protein sequence ID" value="PMD60848.1"/>
    <property type="molecule type" value="Genomic_DNA"/>
</dbReference>
<dbReference type="Proteomes" id="UP000235371">
    <property type="component" value="Unassembled WGS sequence"/>
</dbReference>